<dbReference type="InterPro" id="IPR036590">
    <property type="entry name" value="SRAP-like"/>
</dbReference>
<evidence type="ECO:0000313" key="13">
    <source>
        <dbReference type="Proteomes" id="UP001651158"/>
    </source>
</evidence>
<evidence type="ECO:0000256" key="6">
    <source>
        <dbReference type="ARBA" id="ARBA00023124"/>
    </source>
</evidence>
<evidence type="ECO:0000256" key="5">
    <source>
        <dbReference type="ARBA" id="ARBA00022801"/>
    </source>
</evidence>
<gene>
    <name evidence="12" type="ORF">TcWFU_008124</name>
</gene>
<accession>A0ABR4QF42</accession>
<evidence type="ECO:0000256" key="10">
    <source>
        <dbReference type="ARBA" id="ARBA00030898"/>
    </source>
</evidence>
<evidence type="ECO:0000256" key="1">
    <source>
        <dbReference type="ARBA" id="ARBA00008136"/>
    </source>
</evidence>
<proteinExistence type="inferred from homology"/>
<organism evidence="12 13">
    <name type="scientific">Taenia crassiceps</name>
    <dbReference type="NCBI Taxonomy" id="6207"/>
    <lineage>
        <taxon>Eukaryota</taxon>
        <taxon>Metazoa</taxon>
        <taxon>Spiralia</taxon>
        <taxon>Lophotrochozoa</taxon>
        <taxon>Platyhelminthes</taxon>
        <taxon>Cestoda</taxon>
        <taxon>Eucestoda</taxon>
        <taxon>Cyclophyllidea</taxon>
        <taxon>Taeniidae</taxon>
        <taxon>Taenia</taxon>
    </lineage>
</organism>
<evidence type="ECO:0000256" key="11">
    <source>
        <dbReference type="ARBA" id="ARBA00031130"/>
    </source>
</evidence>
<evidence type="ECO:0000256" key="9">
    <source>
        <dbReference type="ARBA" id="ARBA00030390"/>
    </source>
</evidence>
<keyword evidence="4" id="KW-0227">DNA damage</keyword>
<dbReference type="EMBL" id="JAKROA010000004">
    <property type="protein sequence ID" value="KAL5108055.1"/>
    <property type="molecule type" value="Genomic_DNA"/>
</dbReference>
<keyword evidence="6" id="KW-0190">Covalent protein-DNA linkage</keyword>
<keyword evidence="8" id="KW-0456">Lyase</keyword>
<keyword evidence="5" id="KW-0378">Hydrolase</keyword>
<reference evidence="12 13" key="1">
    <citation type="journal article" date="2022" name="Front. Cell. Infect. Microbiol.">
        <title>The Genomes of Two Strains of Taenia crassiceps the Animal Model for the Study of Human Cysticercosis.</title>
        <authorList>
            <person name="Bobes R.J."/>
            <person name="Estrada K."/>
            <person name="Rios-Valencia D.G."/>
            <person name="Calderon-Gallegos A."/>
            <person name="de la Torre P."/>
            <person name="Carrero J.C."/>
            <person name="Sanchez-Flores A."/>
            <person name="Laclette J.P."/>
        </authorList>
    </citation>
    <scope>NUCLEOTIDE SEQUENCE [LARGE SCALE GENOMIC DNA]</scope>
    <source>
        <strain evidence="12">WFUcys</strain>
    </source>
</reference>
<dbReference type="PANTHER" id="PTHR13604">
    <property type="entry name" value="DC12-RELATED"/>
    <property type="match status" value="1"/>
</dbReference>
<evidence type="ECO:0000256" key="8">
    <source>
        <dbReference type="ARBA" id="ARBA00023239"/>
    </source>
</evidence>
<keyword evidence="7" id="KW-0238">DNA-binding</keyword>
<sequence length="282" mass="31939">MGGGVGGAFVFPGRPNNFYDVWQNSLESMLERLVSQFGGKKKFGWGFVRSLGDFTPSFNKAPGSLNPVIIASTHVNSAAESNVQLVIQVMLWGLVPSFVSNSLKQASFGNKFATANARAENILQRPSYMDCIKHRRRCVVVAQGFYEWKRLEGGKKAPFFISLPALLLQHLYMIVIFKDPEDIFEWINPELCSPVSTVRFLQYLINKLELLKLKIYPVTPLMNSTSFDCPQCIEPLKHSKLSVKNFPKDKKIDRFFAMKRKIPENTESAPVEEIVSKKRIDL</sequence>
<dbReference type="SUPFAM" id="SSF143081">
    <property type="entry name" value="BB1717-like"/>
    <property type="match status" value="1"/>
</dbReference>
<evidence type="ECO:0000256" key="3">
    <source>
        <dbReference type="ARBA" id="ARBA00022670"/>
    </source>
</evidence>
<protein>
    <recommendedName>
        <fullName evidence="2">Abasic site processing protein HMCES</fullName>
    </recommendedName>
    <alternativeName>
        <fullName evidence="9">Embryonic stem cell-specific 5-hydroxymethylcytosine-binding protein</fullName>
    </alternativeName>
    <alternativeName>
        <fullName evidence="10">Peptidase HMCES</fullName>
    </alternativeName>
    <alternativeName>
        <fullName evidence="11">SRAP domain-containing protein 1</fullName>
    </alternativeName>
</protein>
<dbReference type="Proteomes" id="UP001651158">
    <property type="component" value="Unassembled WGS sequence"/>
</dbReference>
<keyword evidence="13" id="KW-1185">Reference proteome</keyword>
<evidence type="ECO:0000256" key="2">
    <source>
        <dbReference type="ARBA" id="ARBA00015888"/>
    </source>
</evidence>
<dbReference type="InterPro" id="IPR003738">
    <property type="entry name" value="SRAP"/>
</dbReference>
<dbReference type="PANTHER" id="PTHR13604:SF0">
    <property type="entry name" value="ABASIC SITE PROCESSING PROTEIN HMCES"/>
    <property type="match status" value="1"/>
</dbReference>
<evidence type="ECO:0000256" key="4">
    <source>
        <dbReference type="ARBA" id="ARBA00022763"/>
    </source>
</evidence>
<comment type="caution">
    <text evidence="12">The sequence shown here is derived from an EMBL/GenBank/DDBJ whole genome shotgun (WGS) entry which is preliminary data.</text>
</comment>
<keyword evidence="3" id="KW-0645">Protease</keyword>
<comment type="similarity">
    <text evidence="1">Belongs to the SOS response-associated peptidase family.</text>
</comment>
<evidence type="ECO:0000256" key="7">
    <source>
        <dbReference type="ARBA" id="ARBA00023125"/>
    </source>
</evidence>
<name>A0ABR4QF42_9CEST</name>
<evidence type="ECO:0000313" key="12">
    <source>
        <dbReference type="EMBL" id="KAL5108055.1"/>
    </source>
</evidence>
<dbReference type="Pfam" id="PF02586">
    <property type="entry name" value="SRAP"/>
    <property type="match status" value="1"/>
</dbReference>
<dbReference type="Gene3D" id="3.90.1680.10">
    <property type="entry name" value="SOS response associated peptidase-like"/>
    <property type="match status" value="2"/>
</dbReference>